<sequence>MSKILLYISICLLTLSSPLKALAQEKQNADVWRVEGPRIGVDLSRFASTYLQSADRWGWELQGDIPVKGYWFPTVEVGMMGLNDRRDNFHYQANGVYGRVGTDFNILRYRNLEDGDLVFIGARYGYSRFTQQANDVKYSNFWGDYNTSIPKRNMNAHWGEFVFGMKGEIFKNFFLGWSVRVKFMVSETKDPNMSPYIVPGFGKTNVDIPMDFSYGIYYRIPLWRTKKMPKAPKMEGAKHIDESATPDNNNQNNNQQNGSNFRNLRGGQSGGF</sequence>
<reference evidence="3 6" key="2">
    <citation type="submission" date="2019-10" db="EMBL/GenBank/DDBJ databases">
        <title>Prolixibacter strains distinguished by the presence of nitrate reductase genes were adept at nitrate-dependent anaerobic corrosion of metallic iron and carbon steel.</title>
        <authorList>
            <person name="Iino T."/>
            <person name="Shono N."/>
            <person name="Ito K."/>
            <person name="Nakamura R."/>
            <person name="Sueoka K."/>
            <person name="Harayama S."/>
            <person name="Ohkuma M."/>
        </authorList>
    </citation>
    <scope>NUCLEOTIDE SEQUENCE [LARGE SCALE GENOMIC DNA]</scope>
    <source>
        <strain evidence="3 6">MIC1-1</strain>
    </source>
</reference>
<evidence type="ECO:0000256" key="1">
    <source>
        <dbReference type="SAM" id="MobiDB-lite"/>
    </source>
</evidence>
<feature type="region of interest" description="Disordered" evidence="1">
    <location>
        <begin position="233"/>
        <end position="272"/>
    </location>
</feature>
<feature type="compositionally biased region" description="Low complexity" evidence="1">
    <location>
        <begin position="248"/>
        <end position="257"/>
    </location>
</feature>
<evidence type="ECO:0000313" key="6">
    <source>
        <dbReference type="Proteomes" id="UP000396862"/>
    </source>
</evidence>
<evidence type="ECO:0000256" key="2">
    <source>
        <dbReference type="SAM" id="SignalP"/>
    </source>
</evidence>
<keyword evidence="2" id="KW-0732">Signal</keyword>
<feature type="signal peptide" evidence="2">
    <location>
        <begin position="1"/>
        <end position="23"/>
    </location>
</feature>
<dbReference type="EMBL" id="BLAU01000001">
    <property type="protein sequence ID" value="GET20912.1"/>
    <property type="molecule type" value="Genomic_DNA"/>
</dbReference>
<dbReference type="OrthoDB" id="1082206at2"/>
<dbReference type="Proteomes" id="UP000240621">
    <property type="component" value="Unassembled WGS sequence"/>
</dbReference>
<dbReference type="Pfam" id="PF19515">
    <property type="entry name" value="DUF6048"/>
    <property type="match status" value="1"/>
</dbReference>
<evidence type="ECO:0000313" key="5">
    <source>
        <dbReference type="Proteomes" id="UP000240621"/>
    </source>
</evidence>
<evidence type="ECO:0000313" key="4">
    <source>
        <dbReference type="EMBL" id="PSK84746.1"/>
    </source>
</evidence>
<evidence type="ECO:0000313" key="3">
    <source>
        <dbReference type="EMBL" id="GET20912.1"/>
    </source>
</evidence>
<feature type="compositionally biased region" description="Basic and acidic residues" evidence="1">
    <location>
        <begin position="233"/>
        <end position="242"/>
    </location>
</feature>
<feature type="chain" id="PRO_5015170713" description="Outer membrane protein with beta-barrel domain" evidence="2">
    <location>
        <begin position="24"/>
        <end position="272"/>
    </location>
</feature>
<name>A0A2P8CIE9_9BACT</name>
<dbReference type="InterPro" id="IPR046111">
    <property type="entry name" value="DUF6048"/>
</dbReference>
<evidence type="ECO:0008006" key="7">
    <source>
        <dbReference type="Google" id="ProtNLM"/>
    </source>
</evidence>
<proteinExistence type="predicted"/>
<dbReference type="AlphaFoldDB" id="A0A2P8CIE9"/>
<reference evidence="4 5" key="1">
    <citation type="submission" date="2018-03" db="EMBL/GenBank/DDBJ databases">
        <title>Genomic Encyclopedia of Archaeal and Bacterial Type Strains, Phase II (KMG-II): from individual species to whole genera.</title>
        <authorList>
            <person name="Goeker M."/>
        </authorList>
    </citation>
    <scope>NUCLEOTIDE SEQUENCE [LARGE SCALE GENOMIC DNA]</scope>
    <source>
        <strain evidence="4 5">DSM 27267</strain>
    </source>
</reference>
<dbReference type="Proteomes" id="UP000396862">
    <property type="component" value="Unassembled WGS sequence"/>
</dbReference>
<accession>A0A2P8CIE9</accession>
<comment type="caution">
    <text evidence="4">The sequence shown here is derived from an EMBL/GenBank/DDBJ whole genome shotgun (WGS) entry which is preliminary data.</text>
</comment>
<keyword evidence="6" id="KW-1185">Reference proteome</keyword>
<gene>
    <name evidence="4" type="ORF">CLV93_102537</name>
    <name evidence="3" type="ORF">JCM18694_11580</name>
</gene>
<organism evidence="4 5">
    <name type="scientific">Prolixibacter denitrificans</name>
    <dbReference type="NCBI Taxonomy" id="1541063"/>
    <lineage>
        <taxon>Bacteria</taxon>
        <taxon>Pseudomonadati</taxon>
        <taxon>Bacteroidota</taxon>
        <taxon>Bacteroidia</taxon>
        <taxon>Marinilabiliales</taxon>
        <taxon>Prolixibacteraceae</taxon>
        <taxon>Prolixibacter</taxon>
    </lineage>
</organism>
<dbReference type="EMBL" id="PYGC01000002">
    <property type="protein sequence ID" value="PSK84746.1"/>
    <property type="molecule type" value="Genomic_DNA"/>
</dbReference>
<protein>
    <recommendedName>
        <fullName evidence="7">Outer membrane protein with beta-barrel domain</fullName>
    </recommendedName>
</protein>
<dbReference type="RefSeq" id="WP_106541318.1">
    <property type="nucleotide sequence ID" value="NZ_BLAU01000001.1"/>
</dbReference>